<evidence type="ECO:0000256" key="7">
    <source>
        <dbReference type="ARBA" id="ARBA00043224"/>
    </source>
</evidence>
<protein>
    <recommendedName>
        <fullName evidence="6">nicotinamidase</fullName>
        <ecNumber evidence="6">3.5.1.19</ecNumber>
    </recommendedName>
    <alternativeName>
        <fullName evidence="7">Nicotinamide deamidase</fullName>
    </alternativeName>
</protein>
<dbReference type="PANTHER" id="PTHR11080">
    <property type="entry name" value="PYRAZINAMIDASE/NICOTINAMIDASE"/>
    <property type="match status" value="1"/>
</dbReference>
<dbReference type="Gene3D" id="3.40.50.850">
    <property type="entry name" value="Isochorismatase-like"/>
    <property type="match status" value="1"/>
</dbReference>
<sequence length="197" mass="21210">MRAFLLIDLQNDFMPGGALPVTDGYAVITPVNARMGDYPLIVATQDWHPEGHESFASAHPGQTPFATIDLHGLPQTLWPDHCIAGSAGAALHSALDTRRVAAIFRKGMDKRIDSYSAFFDNGHRHDTGLAAYLRACGVTDIDVAGLAADFCVYFSILDALAAGFRVRLLAEATRAIDPQGYAQKQAELLQHAAFSLG</sequence>
<dbReference type="GO" id="GO:0019363">
    <property type="term" value="P:pyridine nucleotide biosynthetic process"/>
    <property type="evidence" value="ECO:0007669"/>
    <property type="project" value="UniProtKB-KW"/>
</dbReference>
<organism evidence="9 10">
    <name type="scientific">Cardiobacterium valvarum</name>
    <dbReference type="NCBI Taxonomy" id="194702"/>
    <lineage>
        <taxon>Bacteria</taxon>
        <taxon>Pseudomonadati</taxon>
        <taxon>Pseudomonadota</taxon>
        <taxon>Gammaproteobacteria</taxon>
        <taxon>Cardiobacteriales</taxon>
        <taxon>Cardiobacteriaceae</taxon>
        <taxon>Cardiobacterium</taxon>
    </lineage>
</organism>
<accession>A0A381EDM9</accession>
<reference evidence="9 10" key="1">
    <citation type="submission" date="2018-06" db="EMBL/GenBank/DDBJ databases">
        <authorList>
            <consortium name="Pathogen Informatics"/>
            <person name="Doyle S."/>
        </authorList>
    </citation>
    <scope>NUCLEOTIDE SEQUENCE [LARGE SCALE GENOMIC DNA]</scope>
    <source>
        <strain evidence="9 10">NCTC13294</strain>
    </source>
</reference>
<dbReference type="EMBL" id="UFUW01000001">
    <property type="protein sequence ID" value="SUX25040.1"/>
    <property type="molecule type" value="Genomic_DNA"/>
</dbReference>
<gene>
    <name evidence="9" type="ORF">NCTC13294_02211</name>
</gene>
<feature type="domain" description="Isochorismatase-like" evidence="8">
    <location>
        <begin position="3"/>
        <end position="186"/>
    </location>
</feature>
<keyword evidence="4" id="KW-0378">Hydrolase</keyword>
<evidence type="ECO:0000313" key="9">
    <source>
        <dbReference type="EMBL" id="SUX25040.1"/>
    </source>
</evidence>
<dbReference type="InterPro" id="IPR000868">
    <property type="entry name" value="Isochorismatase-like_dom"/>
</dbReference>
<evidence type="ECO:0000256" key="2">
    <source>
        <dbReference type="ARBA" id="ARBA00022642"/>
    </source>
</evidence>
<keyword evidence="2" id="KW-0662">Pyridine nucleotide biosynthesis</keyword>
<dbReference type="NCBIfam" id="NF008623">
    <property type="entry name" value="PRK11609.1"/>
    <property type="match status" value="1"/>
</dbReference>
<dbReference type="PANTHER" id="PTHR11080:SF2">
    <property type="entry name" value="LD05707P"/>
    <property type="match status" value="1"/>
</dbReference>
<dbReference type="GO" id="GO:0008936">
    <property type="term" value="F:nicotinamidase activity"/>
    <property type="evidence" value="ECO:0007669"/>
    <property type="project" value="UniProtKB-EC"/>
</dbReference>
<dbReference type="Proteomes" id="UP000254572">
    <property type="component" value="Unassembled WGS sequence"/>
</dbReference>
<evidence type="ECO:0000256" key="3">
    <source>
        <dbReference type="ARBA" id="ARBA00022723"/>
    </source>
</evidence>
<keyword evidence="10" id="KW-1185">Reference proteome</keyword>
<evidence type="ECO:0000256" key="1">
    <source>
        <dbReference type="ARBA" id="ARBA00006336"/>
    </source>
</evidence>
<dbReference type="RefSeq" id="WP_115612343.1">
    <property type="nucleotide sequence ID" value="NZ_JBHLZC010000001.1"/>
</dbReference>
<comment type="pathway">
    <text evidence="5">Cofactor biosynthesis; nicotinate biosynthesis; nicotinate from nicotinamide: step 1/1.</text>
</comment>
<name>A0A381EDM9_9GAMM</name>
<dbReference type="EC" id="3.5.1.19" evidence="6"/>
<dbReference type="Pfam" id="PF00857">
    <property type="entry name" value="Isochorismatase"/>
    <property type="match status" value="1"/>
</dbReference>
<evidence type="ECO:0000259" key="8">
    <source>
        <dbReference type="Pfam" id="PF00857"/>
    </source>
</evidence>
<dbReference type="GO" id="GO:0046872">
    <property type="term" value="F:metal ion binding"/>
    <property type="evidence" value="ECO:0007669"/>
    <property type="project" value="UniProtKB-KW"/>
</dbReference>
<comment type="similarity">
    <text evidence="1">Belongs to the isochorismatase family.</text>
</comment>
<proteinExistence type="inferred from homology"/>
<evidence type="ECO:0000256" key="6">
    <source>
        <dbReference type="ARBA" id="ARBA00039017"/>
    </source>
</evidence>
<dbReference type="InterPro" id="IPR052347">
    <property type="entry name" value="Isochorismatase_Nicotinamidase"/>
</dbReference>
<evidence type="ECO:0000313" key="10">
    <source>
        <dbReference type="Proteomes" id="UP000254572"/>
    </source>
</evidence>
<evidence type="ECO:0000256" key="5">
    <source>
        <dbReference type="ARBA" id="ARBA00037900"/>
    </source>
</evidence>
<keyword evidence="3" id="KW-0479">Metal-binding</keyword>
<dbReference type="AlphaFoldDB" id="A0A381EDM9"/>
<dbReference type="SUPFAM" id="SSF52499">
    <property type="entry name" value="Isochorismatase-like hydrolases"/>
    <property type="match status" value="1"/>
</dbReference>
<dbReference type="OrthoDB" id="9791276at2"/>
<evidence type="ECO:0000256" key="4">
    <source>
        <dbReference type="ARBA" id="ARBA00022801"/>
    </source>
</evidence>
<dbReference type="InterPro" id="IPR036380">
    <property type="entry name" value="Isochorismatase-like_sf"/>
</dbReference>
<dbReference type="CDD" id="cd01011">
    <property type="entry name" value="nicotinamidase"/>
    <property type="match status" value="1"/>
</dbReference>